<dbReference type="AlphaFoldDB" id="A0A9P5S3T4"/>
<dbReference type="GO" id="GO:0008061">
    <property type="term" value="F:chitin binding"/>
    <property type="evidence" value="ECO:0007669"/>
    <property type="project" value="InterPro"/>
</dbReference>
<dbReference type="InterPro" id="IPR002557">
    <property type="entry name" value="Chitin-bd_dom"/>
</dbReference>
<accession>A0A9P5S3T4</accession>
<dbReference type="Pfam" id="PF01607">
    <property type="entry name" value="CBM_14"/>
    <property type="match status" value="1"/>
</dbReference>
<dbReference type="Gene3D" id="2.170.140.10">
    <property type="entry name" value="Chitin binding domain"/>
    <property type="match status" value="1"/>
</dbReference>
<comment type="caution">
    <text evidence="3">The sequence shown here is derived from an EMBL/GenBank/DDBJ whole genome shotgun (WGS) entry which is preliminary data.</text>
</comment>
<keyword evidence="1" id="KW-0732">Signal</keyword>
<dbReference type="SMART" id="SM00494">
    <property type="entry name" value="ChtBD2"/>
    <property type="match status" value="1"/>
</dbReference>
<dbReference type="EMBL" id="JAAAUQ010000130">
    <property type="protein sequence ID" value="KAF9154182.1"/>
    <property type="molecule type" value="Genomic_DNA"/>
</dbReference>
<feature type="domain" description="Chitin-binding type-2" evidence="2">
    <location>
        <begin position="38"/>
        <end position="97"/>
    </location>
</feature>
<evidence type="ECO:0000313" key="4">
    <source>
        <dbReference type="Proteomes" id="UP000748756"/>
    </source>
</evidence>
<feature type="chain" id="PRO_5040152129" description="Chitin-binding type-2 domain-containing protein" evidence="1">
    <location>
        <begin position="25"/>
        <end position="99"/>
    </location>
</feature>
<protein>
    <recommendedName>
        <fullName evidence="2">Chitin-binding type-2 domain-containing protein</fullName>
    </recommendedName>
</protein>
<keyword evidence="4" id="KW-1185">Reference proteome</keyword>
<organism evidence="3 4">
    <name type="scientific">Linnemannia schmuckeri</name>
    <dbReference type="NCBI Taxonomy" id="64567"/>
    <lineage>
        <taxon>Eukaryota</taxon>
        <taxon>Fungi</taxon>
        <taxon>Fungi incertae sedis</taxon>
        <taxon>Mucoromycota</taxon>
        <taxon>Mortierellomycotina</taxon>
        <taxon>Mortierellomycetes</taxon>
        <taxon>Mortierellales</taxon>
        <taxon>Mortierellaceae</taxon>
        <taxon>Linnemannia</taxon>
    </lineage>
</organism>
<feature type="signal peptide" evidence="1">
    <location>
        <begin position="1"/>
        <end position="24"/>
    </location>
</feature>
<dbReference type="OrthoDB" id="439917at2759"/>
<proteinExistence type="predicted"/>
<reference evidence="3" key="1">
    <citation type="journal article" date="2020" name="Fungal Divers.">
        <title>Resolving the Mortierellaceae phylogeny through synthesis of multi-gene phylogenetics and phylogenomics.</title>
        <authorList>
            <person name="Vandepol N."/>
            <person name="Liber J."/>
            <person name="Desiro A."/>
            <person name="Na H."/>
            <person name="Kennedy M."/>
            <person name="Barry K."/>
            <person name="Grigoriev I.V."/>
            <person name="Miller A.N."/>
            <person name="O'Donnell K."/>
            <person name="Stajich J.E."/>
            <person name="Bonito G."/>
        </authorList>
    </citation>
    <scope>NUCLEOTIDE SEQUENCE</scope>
    <source>
        <strain evidence="3">NRRL 6426</strain>
    </source>
</reference>
<dbReference type="InterPro" id="IPR036508">
    <property type="entry name" value="Chitin-bd_dom_sf"/>
</dbReference>
<dbReference type="GO" id="GO:0005576">
    <property type="term" value="C:extracellular region"/>
    <property type="evidence" value="ECO:0007669"/>
    <property type="project" value="InterPro"/>
</dbReference>
<evidence type="ECO:0000259" key="2">
    <source>
        <dbReference type="PROSITE" id="PS50940"/>
    </source>
</evidence>
<dbReference type="SUPFAM" id="SSF57625">
    <property type="entry name" value="Invertebrate chitin-binding proteins"/>
    <property type="match status" value="1"/>
</dbReference>
<dbReference type="Proteomes" id="UP000748756">
    <property type="component" value="Unassembled WGS sequence"/>
</dbReference>
<gene>
    <name evidence="3" type="ORF">BG015_001639</name>
</gene>
<name>A0A9P5S3T4_9FUNG</name>
<evidence type="ECO:0000313" key="3">
    <source>
        <dbReference type="EMBL" id="KAF9154182.1"/>
    </source>
</evidence>
<sequence length="99" mass="10415">MISTKTFLLSASLAIFCILSTTAAAPAIRPPTSQSKVDRKCVENGVNLANLQSGYTCDRFINCSGGSGTEQDCPNGLVFHQPLQECVDKGTAGACKDDD</sequence>
<dbReference type="PROSITE" id="PS50940">
    <property type="entry name" value="CHIT_BIND_II"/>
    <property type="match status" value="1"/>
</dbReference>
<evidence type="ECO:0000256" key="1">
    <source>
        <dbReference type="SAM" id="SignalP"/>
    </source>
</evidence>